<proteinExistence type="predicted"/>
<reference evidence="1" key="1">
    <citation type="submission" date="2020-08" db="EMBL/GenBank/DDBJ databases">
        <title>Plant Genome Project.</title>
        <authorList>
            <person name="Zhang R.-G."/>
        </authorList>
    </citation>
    <scope>NUCLEOTIDE SEQUENCE</scope>
    <source>
        <strain evidence="1">WSP0</strain>
        <tissue evidence="1">Leaf</tissue>
    </source>
</reference>
<dbReference type="AlphaFoldDB" id="A0AAV6I6I2"/>
<protein>
    <recommendedName>
        <fullName evidence="3">Ribosomal protein L33</fullName>
    </recommendedName>
</protein>
<sequence>MIITEIPQNLPLKRCHTLIISREGKRRKVASMLVCSRCAAAAVATRLASVVWTFSVVTAPNLFMHKGL</sequence>
<dbReference type="EMBL" id="JACTNZ010000012">
    <property type="protein sequence ID" value="KAG5523375.1"/>
    <property type="molecule type" value="Genomic_DNA"/>
</dbReference>
<dbReference type="Proteomes" id="UP000823749">
    <property type="component" value="Chromosome 12"/>
</dbReference>
<evidence type="ECO:0000313" key="1">
    <source>
        <dbReference type="EMBL" id="KAG5523375.1"/>
    </source>
</evidence>
<gene>
    <name evidence="1" type="ORF">RHGRI_035254</name>
</gene>
<name>A0AAV6I6I2_9ERIC</name>
<comment type="caution">
    <text evidence="1">The sequence shown here is derived from an EMBL/GenBank/DDBJ whole genome shotgun (WGS) entry which is preliminary data.</text>
</comment>
<keyword evidence="2" id="KW-1185">Reference proteome</keyword>
<accession>A0AAV6I6I2</accession>
<evidence type="ECO:0008006" key="3">
    <source>
        <dbReference type="Google" id="ProtNLM"/>
    </source>
</evidence>
<evidence type="ECO:0000313" key="2">
    <source>
        <dbReference type="Proteomes" id="UP000823749"/>
    </source>
</evidence>
<organism evidence="1 2">
    <name type="scientific">Rhododendron griersonianum</name>
    <dbReference type="NCBI Taxonomy" id="479676"/>
    <lineage>
        <taxon>Eukaryota</taxon>
        <taxon>Viridiplantae</taxon>
        <taxon>Streptophyta</taxon>
        <taxon>Embryophyta</taxon>
        <taxon>Tracheophyta</taxon>
        <taxon>Spermatophyta</taxon>
        <taxon>Magnoliopsida</taxon>
        <taxon>eudicotyledons</taxon>
        <taxon>Gunneridae</taxon>
        <taxon>Pentapetalae</taxon>
        <taxon>asterids</taxon>
        <taxon>Ericales</taxon>
        <taxon>Ericaceae</taxon>
        <taxon>Ericoideae</taxon>
        <taxon>Rhodoreae</taxon>
        <taxon>Rhododendron</taxon>
    </lineage>
</organism>